<evidence type="ECO:0000259" key="6">
    <source>
        <dbReference type="PROSITE" id="PS50016"/>
    </source>
</evidence>
<name>A0A8J9YJ15_9NEOP</name>
<sequence>MVKCIKCTKTITKKLPGLQCGKCNKWLHALCAGLTSDQLITLNSTEAIDWKCRTCAEGTKSRRLSCIMPDIEDEGDDNTDPEFLIPDNNMTQQILREIRNEIKDIVQFELQRSLKYYSDKIDDYEERMKLYETRIKTVENQCVDLKNNLKNMSLKYDVLEGKCNQLEQAQLSQQLEVCGVKEVEREDTMEIIKNVASKINTDISDVIKAYRKKVPAHKRTESKRIESPHNPITVILRNGVRSAWLEASKKVKFSARDIGAEGEQNLYLRESLTPATAYLLWKTKSELKPRVGQLLSGVSPPCLGEHVKPSVLRLNSHWSCRVVVPPEYESDRNRECTCAHIIVRSWLVSMRLAAVARIGQENITSLVEEK</sequence>
<reference evidence="7" key="1">
    <citation type="submission" date="2021-12" db="EMBL/GenBank/DDBJ databases">
        <authorList>
            <person name="Martin H S."/>
        </authorList>
    </citation>
    <scope>NUCLEOTIDE SEQUENCE</scope>
</reference>
<evidence type="ECO:0000256" key="1">
    <source>
        <dbReference type="ARBA" id="ARBA00022723"/>
    </source>
</evidence>
<feature type="non-terminal residue" evidence="7">
    <location>
        <position position="370"/>
    </location>
</feature>
<evidence type="ECO:0000313" key="7">
    <source>
        <dbReference type="EMBL" id="CAH0727726.1"/>
    </source>
</evidence>
<dbReference type="InterPro" id="IPR013083">
    <property type="entry name" value="Znf_RING/FYVE/PHD"/>
</dbReference>
<dbReference type="InterPro" id="IPR019786">
    <property type="entry name" value="Zinc_finger_PHD-type_CS"/>
</dbReference>
<dbReference type="PROSITE" id="PS50016">
    <property type="entry name" value="ZF_PHD_2"/>
    <property type="match status" value="1"/>
</dbReference>
<proteinExistence type="predicted"/>
<keyword evidence="2 4" id="KW-0863">Zinc-finger</keyword>
<dbReference type="CDD" id="cd15489">
    <property type="entry name" value="PHD_SF"/>
    <property type="match status" value="1"/>
</dbReference>
<evidence type="ECO:0000313" key="8">
    <source>
        <dbReference type="Proteomes" id="UP000838878"/>
    </source>
</evidence>
<evidence type="ECO:0000256" key="3">
    <source>
        <dbReference type="ARBA" id="ARBA00022833"/>
    </source>
</evidence>
<keyword evidence="3" id="KW-0862">Zinc</keyword>
<dbReference type="InterPro" id="IPR011011">
    <property type="entry name" value="Znf_FYVE_PHD"/>
</dbReference>
<gene>
    <name evidence="7" type="ORF">BINO364_LOCUS13028</name>
</gene>
<evidence type="ECO:0000256" key="4">
    <source>
        <dbReference type="PROSITE-ProRule" id="PRU00146"/>
    </source>
</evidence>
<accession>A0A8J9YJ15</accession>
<keyword evidence="1" id="KW-0479">Metal-binding</keyword>
<dbReference type="Pfam" id="PF03258">
    <property type="entry name" value="Baculo_FP"/>
    <property type="match status" value="1"/>
</dbReference>
<evidence type="ECO:0000256" key="5">
    <source>
        <dbReference type="SAM" id="Coils"/>
    </source>
</evidence>
<dbReference type="SMART" id="SM00249">
    <property type="entry name" value="PHD"/>
    <property type="match status" value="1"/>
</dbReference>
<dbReference type="SUPFAM" id="SSF57903">
    <property type="entry name" value="FYVE/PHD zinc finger"/>
    <property type="match status" value="1"/>
</dbReference>
<dbReference type="AlphaFoldDB" id="A0A8J9YJ15"/>
<dbReference type="SUPFAM" id="SSF57997">
    <property type="entry name" value="Tropomyosin"/>
    <property type="match status" value="1"/>
</dbReference>
<organism evidence="7 8">
    <name type="scientific">Brenthis ino</name>
    <name type="common">lesser marbled fritillary</name>
    <dbReference type="NCBI Taxonomy" id="405034"/>
    <lineage>
        <taxon>Eukaryota</taxon>
        <taxon>Metazoa</taxon>
        <taxon>Ecdysozoa</taxon>
        <taxon>Arthropoda</taxon>
        <taxon>Hexapoda</taxon>
        <taxon>Insecta</taxon>
        <taxon>Pterygota</taxon>
        <taxon>Neoptera</taxon>
        <taxon>Endopterygota</taxon>
        <taxon>Lepidoptera</taxon>
        <taxon>Glossata</taxon>
        <taxon>Ditrysia</taxon>
        <taxon>Papilionoidea</taxon>
        <taxon>Nymphalidae</taxon>
        <taxon>Heliconiinae</taxon>
        <taxon>Argynnini</taxon>
        <taxon>Brenthis</taxon>
    </lineage>
</organism>
<evidence type="ECO:0000256" key="2">
    <source>
        <dbReference type="ARBA" id="ARBA00022771"/>
    </source>
</evidence>
<dbReference type="InterPro" id="IPR004941">
    <property type="entry name" value="FP_N"/>
</dbReference>
<keyword evidence="8" id="KW-1185">Reference proteome</keyword>
<dbReference type="InterPro" id="IPR019787">
    <property type="entry name" value="Znf_PHD-finger"/>
</dbReference>
<dbReference type="GO" id="GO:0008270">
    <property type="term" value="F:zinc ion binding"/>
    <property type="evidence" value="ECO:0007669"/>
    <property type="project" value="UniProtKB-KW"/>
</dbReference>
<dbReference type="PROSITE" id="PS01359">
    <property type="entry name" value="ZF_PHD_1"/>
    <property type="match status" value="1"/>
</dbReference>
<dbReference type="OrthoDB" id="6926023at2759"/>
<keyword evidence="5" id="KW-0175">Coiled coil</keyword>
<feature type="coiled-coil region" evidence="5">
    <location>
        <begin position="114"/>
        <end position="169"/>
    </location>
</feature>
<protein>
    <recommendedName>
        <fullName evidence="6">PHD-type domain-containing protein</fullName>
    </recommendedName>
</protein>
<dbReference type="EMBL" id="OV170227">
    <property type="protein sequence ID" value="CAH0727726.1"/>
    <property type="molecule type" value="Genomic_DNA"/>
</dbReference>
<dbReference type="InterPro" id="IPR001965">
    <property type="entry name" value="Znf_PHD"/>
</dbReference>
<dbReference type="Gene3D" id="3.30.40.10">
    <property type="entry name" value="Zinc/RING finger domain, C3HC4 (zinc finger)"/>
    <property type="match status" value="1"/>
</dbReference>
<dbReference type="Proteomes" id="UP000838878">
    <property type="component" value="Chromosome 7"/>
</dbReference>
<feature type="domain" description="PHD-type" evidence="6">
    <location>
        <begin position="1"/>
        <end position="58"/>
    </location>
</feature>